<organism evidence="1 2">
    <name type="scientific">Streptococcus pneumoniae</name>
    <dbReference type="NCBI Taxonomy" id="1313"/>
    <lineage>
        <taxon>Bacteria</taxon>
        <taxon>Bacillati</taxon>
        <taxon>Bacillota</taxon>
        <taxon>Bacilli</taxon>
        <taxon>Lactobacillales</taxon>
        <taxon>Streptococcaceae</taxon>
        <taxon>Streptococcus</taxon>
    </lineage>
</organism>
<dbReference type="AlphaFoldDB" id="A0A0T8T582"/>
<evidence type="ECO:0000313" key="2">
    <source>
        <dbReference type="Proteomes" id="UP000311381"/>
    </source>
</evidence>
<reference evidence="1 2" key="1">
    <citation type="submission" date="2019-04" db="EMBL/GenBank/DDBJ databases">
        <authorList>
            <consortium name="Pathogen Informatics"/>
        </authorList>
    </citation>
    <scope>NUCLEOTIDE SEQUENCE [LARGE SCALE GENOMIC DNA]</scope>
    <source>
        <strain evidence="1 2">GPSC47</strain>
    </source>
</reference>
<name>A0A0T8T582_STREE</name>
<accession>A0A0T8T582</accession>
<evidence type="ECO:0000313" key="1">
    <source>
        <dbReference type="EMBL" id="VMC97744.1"/>
    </source>
</evidence>
<dbReference type="EMBL" id="CAAQRO010000011">
    <property type="protein sequence ID" value="VMC97744.1"/>
    <property type="molecule type" value="Genomic_DNA"/>
</dbReference>
<gene>
    <name evidence="1" type="ORF">SAMEA2627268_01536</name>
</gene>
<dbReference type="Proteomes" id="UP000311381">
    <property type="component" value="Unassembled WGS sequence"/>
</dbReference>
<protein>
    <submittedName>
        <fullName evidence="1">Uncharacterized protein</fullName>
    </submittedName>
</protein>
<sequence>MTQTAESCLEETYEVIKDRKGKMIDGVFVKEEYYGE</sequence>
<proteinExistence type="predicted"/>